<sequence>MSRLVVVSNRVAVPTDGPAQAGGLAVALREALQENGGIWFGWSGKTSPKPQDEPTMTEVEPVTYATLDLSRRDHQEYYNGFANRTLWPLFHYRLDLADFNRQDYAGYLRVNTHFAERLRPLIREDDDLWVHDYHLIPFASELRRLGVENRIGFFLHTPFPTMEVLLALPSHDRLARSLCAYDVVGFQTVNDLRAFHEYIVHEAGGEILGDNMVRAFGRTLKAEVYPIGIEVETMQRTSAHAMQEPAVRRLVKHMGERNLVIGVDRLDYSKGIPERFRSFERFLEKFPAHQGKVSLMQIAPVSRGEVPEYKNIREELEALAGHINGVYGELDWMPIRYLNKGYPRETLTGFYRTCRVGLVTPLRDGMNLVAKEYVASQNPHEPGVLVLSRFAGAARELDAALQVNPYDQDNVAEALNRAITMPLEERRERWESMMAKVHDSSLDKWRERFLSVLRSVPPGGFGNA</sequence>
<comment type="similarity">
    <text evidence="2 9">Belongs to the glycosyltransferase 20 family.</text>
</comment>
<dbReference type="InterPro" id="IPR012766">
    <property type="entry name" value="Trehalose_OtsA"/>
</dbReference>
<keyword evidence="11" id="KW-1185">Reference proteome</keyword>
<comment type="function">
    <text evidence="9">Probably involved in the osmoprotection via the biosynthesis of trehalose. Catalyzes the transfer of glucose from UDP-alpha-D-glucose (UDP-Glc) to D-glucose 6-phosphate (Glc-6-P) to form trehalose-6-phosphate. Acts with retention of the anomeric configuration of the UDP-sugar donor.</text>
</comment>
<evidence type="ECO:0000256" key="1">
    <source>
        <dbReference type="ARBA" id="ARBA00005199"/>
    </source>
</evidence>
<dbReference type="NCBIfam" id="TIGR02400">
    <property type="entry name" value="trehalose_OtsA"/>
    <property type="match status" value="1"/>
</dbReference>
<dbReference type="GO" id="GO:0003825">
    <property type="term" value="F:alpha,alpha-trehalose-phosphate synthase (UDP-forming) activity"/>
    <property type="evidence" value="ECO:0007669"/>
    <property type="project" value="UniProtKB-UniRule"/>
</dbReference>
<name>K9H0I7_9PROT</name>
<dbReference type="STRING" id="1238182.C882_4513"/>
<protein>
    <recommendedName>
        <fullName evidence="5 9">Trehalose-6-phosphate synthase</fullName>
        <ecNumber evidence="4 9">2.4.1.15</ecNumber>
    </recommendedName>
    <alternativeName>
        <fullName evidence="9">Osmoregulatory trehalose synthesis protein A</fullName>
    </alternativeName>
    <alternativeName>
        <fullName evidence="9">UDP-glucose-glucosephosphate glucosyltransferase</fullName>
    </alternativeName>
</protein>
<evidence type="ECO:0000256" key="4">
    <source>
        <dbReference type="ARBA" id="ARBA00012538"/>
    </source>
</evidence>
<dbReference type="EMBL" id="ANHY01000008">
    <property type="protein sequence ID" value="EKV30554.1"/>
    <property type="molecule type" value="Genomic_DNA"/>
</dbReference>
<dbReference type="InterPro" id="IPR001830">
    <property type="entry name" value="Glyco_trans_20"/>
</dbReference>
<dbReference type="GO" id="GO:0005992">
    <property type="term" value="P:trehalose biosynthetic process"/>
    <property type="evidence" value="ECO:0007669"/>
    <property type="project" value="UniProtKB-UniRule"/>
</dbReference>
<dbReference type="EC" id="2.4.1.15" evidence="4 9"/>
<dbReference type="CDD" id="cd03788">
    <property type="entry name" value="GT20_TPS"/>
    <property type="match status" value="1"/>
</dbReference>
<dbReference type="RefSeq" id="WP_009540621.1">
    <property type="nucleotide sequence ID" value="NZ_ANHY01000008.1"/>
</dbReference>
<proteinExistence type="inferred from homology"/>
<dbReference type="Pfam" id="PF00982">
    <property type="entry name" value="Glyco_transf_20"/>
    <property type="match status" value="1"/>
</dbReference>
<dbReference type="SUPFAM" id="SSF53756">
    <property type="entry name" value="UDP-Glycosyltransferase/glycogen phosphorylase"/>
    <property type="match status" value="1"/>
</dbReference>
<evidence type="ECO:0000256" key="2">
    <source>
        <dbReference type="ARBA" id="ARBA00008799"/>
    </source>
</evidence>
<accession>K9H0I7</accession>
<evidence type="ECO:0000256" key="6">
    <source>
        <dbReference type="ARBA" id="ARBA00022676"/>
    </source>
</evidence>
<dbReference type="Gene3D" id="3.40.50.2000">
    <property type="entry name" value="Glycogen Phosphorylase B"/>
    <property type="match status" value="2"/>
</dbReference>
<comment type="caution">
    <text evidence="10">The sequence shown here is derived from an EMBL/GenBank/DDBJ whole genome shotgun (WGS) entry which is preliminary data.</text>
</comment>
<comment type="subunit">
    <text evidence="3 9">Homotetramer.</text>
</comment>
<evidence type="ECO:0000256" key="5">
    <source>
        <dbReference type="ARBA" id="ARBA00018539"/>
    </source>
</evidence>
<keyword evidence="6 9" id="KW-0328">Glycosyltransferase</keyword>
<evidence type="ECO:0000256" key="8">
    <source>
        <dbReference type="ARBA" id="ARBA00048039"/>
    </source>
</evidence>
<dbReference type="PATRIC" id="fig|1238182.3.peg.2176"/>
<dbReference type="PANTHER" id="PTHR10788:SF106">
    <property type="entry name" value="BCDNA.GH08860"/>
    <property type="match status" value="1"/>
</dbReference>
<dbReference type="PANTHER" id="PTHR10788">
    <property type="entry name" value="TREHALOSE-6-PHOSPHATE SYNTHASE"/>
    <property type="match status" value="1"/>
</dbReference>
<gene>
    <name evidence="10" type="ORF">C882_4513</name>
</gene>
<reference evidence="10 11" key="1">
    <citation type="journal article" date="2013" name="Genome Announc.">
        <title>Draft Genome Sequence of an Alphaproteobacterium, Caenispirillum salinarum AK4(T), Isolated from a Solar Saltern.</title>
        <authorList>
            <person name="Khatri I."/>
            <person name="Singh A."/>
            <person name="Korpole S."/>
            <person name="Pinnaka A.K."/>
            <person name="Subramanian S."/>
        </authorList>
    </citation>
    <scope>NUCLEOTIDE SEQUENCE [LARGE SCALE GENOMIC DNA]</scope>
    <source>
        <strain evidence="10 11">AK4</strain>
    </source>
</reference>
<organism evidence="10 11">
    <name type="scientific">Caenispirillum salinarum AK4</name>
    <dbReference type="NCBI Taxonomy" id="1238182"/>
    <lineage>
        <taxon>Bacteria</taxon>
        <taxon>Pseudomonadati</taxon>
        <taxon>Pseudomonadota</taxon>
        <taxon>Alphaproteobacteria</taxon>
        <taxon>Rhodospirillales</taxon>
        <taxon>Novispirillaceae</taxon>
        <taxon>Caenispirillum</taxon>
    </lineage>
</organism>
<dbReference type="Proteomes" id="UP000009881">
    <property type="component" value="Unassembled WGS sequence"/>
</dbReference>
<keyword evidence="7 9" id="KW-0808">Transferase</keyword>
<dbReference type="FunFam" id="3.40.50.2000:FF:000024">
    <property type="entry name" value="Trehalose-6-phosphate synthase"/>
    <property type="match status" value="1"/>
</dbReference>
<dbReference type="AlphaFoldDB" id="K9H0I7"/>
<evidence type="ECO:0000256" key="3">
    <source>
        <dbReference type="ARBA" id="ARBA00011881"/>
    </source>
</evidence>
<comment type="pathway">
    <text evidence="1 9">Glycan biosynthesis; trehalose biosynthesis.</text>
</comment>
<evidence type="ECO:0000256" key="9">
    <source>
        <dbReference type="RuleBase" id="RU362045"/>
    </source>
</evidence>
<dbReference type="OrthoDB" id="9815690at2"/>
<evidence type="ECO:0000313" key="10">
    <source>
        <dbReference type="EMBL" id="EKV30554.1"/>
    </source>
</evidence>
<comment type="catalytic activity">
    <reaction evidence="8 9">
        <text>D-glucose 6-phosphate + UDP-alpha-D-glucose = alpha,alpha-trehalose 6-phosphate + UDP + H(+)</text>
        <dbReference type="Rhea" id="RHEA:18889"/>
        <dbReference type="ChEBI" id="CHEBI:15378"/>
        <dbReference type="ChEBI" id="CHEBI:58223"/>
        <dbReference type="ChEBI" id="CHEBI:58429"/>
        <dbReference type="ChEBI" id="CHEBI:58885"/>
        <dbReference type="ChEBI" id="CHEBI:61548"/>
        <dbReference type="EC" id="2.4.1.15"/>
    </reaction>
</comment>
<evidence type="ECO:0000256" key="7">
    <source>
        <dbReference type="ARBA" id="ARBA00022679"/>
    </source>
</evidence>
<dbReference type="UniPathway" id="UPA00299"/>
<evidence type="ECO:0000313" key="11">
    <source>
        <dbReference type="Proteomes" id="UP000009881"/>
    </source>
</evidence>
<dbReference type="eggNOG" id="COG0380">
    <property type="taxonomic scope" value="Bacteria"/>
</dbReference>